<accession>A0A560HK16</accession>
<dbReference type="OrthoDB" id="9803142at2"/>
<dbReference type="Gene3D" id="3.10.180.10">
    <property type="entry name" value="2,3-Dihydroxybiphenyl 1,2-Dioxygenase, domain 1"/>
    <property type="match status" value="2"/>
</dbReference>
<dbReference type="GO" id="GO:0004493">
    <property type="term" value="F:methylmalonyl-CoA epimerase activity"/>
    <property type="evidence" value="ECO:0007669"/>
    <property type="project" value="TreeGrafter"/>
</dbReference>
<evidence type="ECO:0000259" key="2">
    <source>
        <dbReference type="PROSITE" id="PS51819"/>
    </source>
</evidence>
<dbReference type="PROSITE" id="PS51819">
    <property type="entry name" value="VOC"/>
    <property type="match status" value="1"/>
</dbReference>
<dbReference type="Pfam" id="PF00903">
    <property type="entry name" value="Glyoxalase"/>
    <property type="match status" value="1"/>
</dbReference>
<dbReference type="InterPro" id="IPR037523">
    <property type="entry name" value="VOC_core"/>
</dbReference>
<dbReference type="PANTHER" id="PTHR43048">
    <property type="entry name" value="METHYLMALONYL-COA EPIMERASE"/>
    <property type="match status" value="1"/>
</dbReference>
<dbReference type="GO" id="GO:0046872">
    <property type="term" value="F:metal ion binding"/>
    <property type="evidence" value="ECO:0007669"/>
    <property type="project" value="UniProtKB-KW"/>
</dbReference>
<name>A0A560HK16_9PROT</name>
<gene>
    <name evidence="3" type="ORF">FBZ92_14331</name>
</gene>
<evidence type="ECO:0000256" key="1">
    <source>
        <dbReference type="ARBA" id="ARBA00022723"/>
    </source>
</evidence>
<reference evidence="3 4" key="1">
    <citation type="submission" date="2019-06" db="EMBL/GenBank/DDBJ databases">
        <title>Genomic Encyclopedia of Type Strains, Phase IV (KMG-V): Genome sequencing to study the core and pangenomes of soil and plant-associated prokaryotes.</title>
        <authorList>
            <person name="Whitman W."/>
        </authorList>
    </citation>
    <scope>NUCLEOTIDE SEQUENCE [LARGE SCALE GENOMIC DNA]</scope>
    <source>
        <strain evidence="3 4">BR 11140</strain>
    </source>
</reference>
<proteinExistence type="predicted"/>
<comment type="caution">
    <text evidence="3">The sequence shown here is derived from an EMBL/GenBank/DDBJ whole genome shotgun (WGS) entry which is preliminary data.</text>
</comment>
<keyword evidence="1" id="KW-0479">Metal-binding</keyword>
<dbReference type="SUPFAM" id="SSF54593">
    <property type="entry name" value="Glyoxalase/Bleomycin resistance protein/Dihydroxybiphenyl dioxygenase"/>
    <property type="match status" value="2"/>
</dbReference>
<evidence type="ECO:0000313" key="4">
    <source>
        <dbReference type="Proteomes" id="UP000318050"/>
    </source>
</evidence>
<dbReference type="InterPro" id="IPR004360">
    <property type="entry name" value="Glyas_Fos-R_dOase_dom"/>
</dbReference>
<dbReference type="AlphaFoldDB" id="A0A560HK16"/>
<evidence type="ECO:0000313" key="3">
    <source>
        <dbReference type="EMBL" id="TWB46836.1"/>
    </source>
</evidence>
<dbReference type="Proteomes" id="UP000318050">
    <property type="component" value="Unassembled WGS sequence"/>
</dbReference>
<sequence length="307" mass="33754">MSVARALDIAYVRLAAPDLAVQARFLKDFGLVDLGLHGDVQLFASANQAPYCYIVELGEPRFIGFGLWVESTEVLETLAAREGGGVEPLGLPGGGSYVRMVDPDGFEIDAVAGQSFKVAAGPENAIGWNENGSHKRVDVFRRTAKGPSHVLRLGHLGLAVTDFKRSERWYKERFGFLTSEEFEAEPGTPLGAFMRADRGGTPTDHHTIVLVASPTAPRLRHVAFEVAGFDDLMAGREHLSQSGYKLHWGVGRHIFGSQIFDYWLDPYGREHEHWTDGDQLTAAVSPRLVSIDAVMGVQWGVERPNRN</sequence>
<dbReference type="EMBL" id="VITT01000043">
    <property type="protein sequence ID" value="TWB46836.1"/>
    <property type="molecule type" value="Genomic_DNA"/>
</dbReference>
<dbReference type="GO" id="GO:0046491">
    <property type="term" value="P:L-methylmalonyl-CoA metabolic process"/>
    <property type="evidence" value="ECO:0007669"/>
    <property type="project" value="TreeGrafter"/>
</dbReference>
<dbReference type="PANTHER" id="PTHR43048:SF3">
    <property type="entry name" value="METHYLMALONYL-COA EPIMERASE, MITOCHONDRIAL"/>
    <property type="match status" value="1"/>
</dbReference>
<dbReference type="InterPro" id="IPR051785">
    <property type="entry name" value="MMCE/EMCE_epimerase"/>
</dbReference>
<organism evidence="3 4">
    <name type="scientific">Nitrospirillum amazonense</name>
    <dbReference type="NCBI Taxonomy" id="28077"/>
    <lineage>
        <taxon>Bacteria</taxon>
        <taxon>Pseudomonadati</taxon>
        <taxon>Pseudomonadota</taxon>
        <taxon>Alphaproteobacteria</taxon>
        <taxon>Rhodospirillales</taxon>
        <taxon>Azospirillaceae</taxon>
        <taxon>Nitrospirillum</taxon>
    </lineage>
</organism>
<feature type="domain" description="VOC" evidence="2">
    <location>
        <begin position="152"/>
        <end position="276"/>
    </location>
</feature>
<dbReference type="InterPro" id="IPR029068">
    <property type="entry name" value="Glyas_Bleomycin-R_OHBP_Dase"/>
</dbReference>
<protein>
    <submittedName>
        <fullName evidence="3">Glyoxalase/bleomycin resistance protein/dioxygenase superfamily protein</fullName>
    </submittedName>
</protein>